<name>A0A3S4EXB3_9PEZI</name>
<gene>
    <name evidence="3" type="ORF">TT172_LOCUS948</name>
</gene>
<dbReference type="Gene3D" id="1.10.260.40">
    <property type="entry name" value="lambda repressor-like DNA-binding domains"/>
    <property type="match status" value="1"/>
</dbReference>
<accession>A0A3S4EXB3</accession>
<protein>
    <submittedName>
        <fullName evidence="3">22491fda-d61a-41f0-b6b0-bff378d991b3</fullName>
    </submittedName>
</protein>
<proteinExistence type="predicted"/>
<dbReference type="InterPro" id="IPR056143">
    <property type="entry name" value="DUF7726"/>
</dbReference>
<dbReference type="EMBL" id="OUUZ01000001">
    <property type="protein sequence ID" value="SPQ18529.1"/>
    <property type="molecule type" value="Genomic_DNA"/>
</dbReference>
<feature type="region of interest" description="Disordered" evidence="1">
    <location>
        <begin position="48"/>
        <end position="67"/>
    </location>
</feature>
<organism evidence="3 4">
    <name type="scientific">Thermothielavioides terrestris</name>
    <dbReference type="NCBI Taxonomy" id="2587410"/>
    <lineage>
        <taxon>Eukaryota</taxon>
        <taxon>Fungi</taxon>
        <taxon>Dikarya</taxon>
        <taxon>Ascomycota</taxon>
        <taxon>Pezizomycotina</taxon>
        <taxon>Sordariomycetes</taxon>
        <taxon>Sordariomycetidae</taxon>
        <taxon>Sordariales</taxon>
        <taxon>Chaetomiaceae</taxon>
        <taxon>Thermothielavioides</taxon>
    </lineage>
</organism>
<feature type="region of interest" description="Disordered" evidence="1">
    <location>
        <begin position="251"/>
        <end position="279"/>
    </location>
</feature>
<feature type="compositionally biased region" description="Basic and acidic residues" evidence="1">
    <location>
        <begin position="270"/>
        <end position="279"/>
    </location>
</feature>
<evidence type="ECO:0000313" key="3">
    <source>
        <dbReference type="EMBL" id="SPQ18529.1"/>
    </source>
</evidence>
<evidence type="ECO:0000259" key="2">
    <source>
        <dbReference type="Pfam" id="PF24852"/>
    </source>
</evidence>
<feature type="compositionally biased region" description="Basic and acidic residues" evidence="1">
    <location>
        <begin position="58"/>
        <end position="67"/>
    </location>
</feature>
<feature type="domain" description="DUF7726" evidence="2">
    <location>
        <begin position="66"/>
        <end position="133"/>
    </location>
</feature>
<reference evidence="3 4" key="1">
    <citation type="submission" date="2018-04" db="EMBL/GenBank/DDBJ databases">
        <authorList>
            <person name="Huttner S."/>
            <person name="Dainat J."/>
        </authorList>
    </citation>
    <scope>NUCLEOTIDE SEQUENCE [LARGE SCALE GENOMIC DNA]</scope>
</reference>
<evidence type="ECO:0000256" key="1">
    <source>
        <dbReference type="SAM" id="MobiDB-lite"/>
    </source>
</evidence>
<dbReference type="Proteomes" id="UP000289323">
    <property type="component" value="Unassembled WGS sequence"/>
</dbReference>
<evidence type="ECO:0000313" key="4">
    <source>
        <dbReference type="Proteomes" id="UP000289323"/>
    </source>
</evidence>
<dbReference type="Pfam" id="PF24852">
    <property type="entry name" value="DUF7726"/>
    <property type="match status" value="1"/>
</dbReference>
<dbReference type="InterPro" id="IPR010982">
    <property type="entry name" value="Lambda_DNA-bd_dom_sf"/>
</dbReference>
<dbReference type="PANTHER" id="PTHR42339:SF1">
    <property type="entry name" value="HISTONE H1"/>
    <property type="match status" value="1"/>
</dbReference>
<dbReference type="GO" id="GO:0003677">
    <property type="term" value="F:DNA binding"/>
    <property type="evidence" value="ECO:0007669"/>
    <property type="project" value="InterPro"/>
</dbReference>
<dbReference type="PANTHER" id="PTHR42339">
    <property type="entry name" value="HISTONE H1"/>
    <property type="match status" value="1"/>
</dbReference>
<dbReference type="AlphaFoldDB" id="A0A3S4EXB3"/>
<sequence length="279" mass="30437">MASSHSRTALAPLPSGSNTQDQIVQRLLANFFAAEGKENALAALGFGSKKPASKKRKSTEEHDAPNCDQVRRKINRLLDSGEMTKTAFARAIGVSMHSLNGFLGVSGPYKGAGSATYGAAWEFFKKHEIAGVKLPDKKKQKTAGSNPAAAAVDLSDIVLPGEEDDAVPVFETCDEIRKKISAYLKKPGVTQAQFCRDLYAQLKGPDRPATVFQSSQLTRFRSAKGPLTGAKSPIFYAAYVFFEKLRIKERRPKSKHRLAMEDIWGPEGGLSRDHDGRQP</sequence>